<sequence length="93" mass="10506">MLSQTDFVGCSSLHECVIEAIAEHEHVPMPVAVVIGENLLTSKEGIVCLHKMVLEDIEHAMQCQDRDRVHKLAKTYKVVSEKHPLPPTSQRRH</sequence>
<name>A0A679HSR2_9RHOO</name>
<dbReference type="OrthoDB" id="5296858at2"/>
<evidence type="ECO:0000313" key="1">
    <source>
        <dbReference type="EMBL" id="BBU69123.1"/>
    </source>
</evidence>
<dbReference type="Proteomes" id="UP000463961">
    <property type="component" value="Chromosome"/>
</dbReference>
<organism evidence="1 2">
    <name type="scientific">Fluviibacter phosphoraccumulans</name>
    <dbReference type="NCBI Taxonomy" id="1751046"/>
    <lineage>
        <taxon>Bacteria</taxon>
        <taxon>Pseudomonadati</taxon>
        <taxon>Pseudomonadota</taxon>
        <taxon>Betaproteobacteria</taxon>
        <taxon>Rhodocyclales</taxon>
        <taxon>Fluviibacteraceae</taxon>
        <taxon>Fluviibacter</taxon>
    </lineage>
</organism>
<dbReference type="AlphaFoldDB" id="A0A679HSR2"/>
<reference evidence="2" key="1">
    <citation type="submission" date="2020-01" db="EMBL/GenBank/DDBJ databases">
        <title>Phosphoaccumulans saitamaens gen. nov., sp. nov., a polyphosphate accumulating bacterium isolated from surface river water.</title>
        <authorList>
            <person name="Watanabe K."/>
            <person name="Suda W."/>
        </authorList>
    </citation>
    <scope>NUCLEOTIDE SEQUENCE [LARGE SCALE GENOMIC DNA]</scope>
    <source>
        <strain evidence="2">ICHIAU1</strain>
    </source>
</reference>
<dbReference type="EMBL" id="AP022345">
    <property type="protein sequence ID" value="BBU69123.1"/>
    <property type="molecule type" value="Genomic_DNA"/>
</dbReference>
<evidence type="ECO:0000313" key="2">
    <source>
        <dbReference type="Proteomes" id="UP000463961"/>
    </source>
</evidence>
<protein>
    <submittedName>
        <fullName evidence="1">Uncharacterized protein</fullName>
    </submittedName>
</protein>
<accession>A0A679HSR2</accession>
<keyword evidence="2" id="KW-1185">Reference proteome</keyword>
<dbReference type="RefSeq" id="WP_162050146.1">
    <property type="nucleotide sequence ID" value="NZ_AP019011.1"/>
</dbReference>
<proteinExistence type="predicted"/>
<gene>
    <name evidence="1" type="ORF">ICHIAU1_14060</name>
</gene>